<dbReference type="Proteomes" id="UP000886724">
    <property type="component" value="Unassembled WGS sequence"/>
</dbReference>
<dbReference type="AlphaFoldDB" id="A0A9D1XN70"/>
<name>A0A9D1XN70_9FIRM</name>
<dbReference type="InterPro" id="IPR053161">
    <property type="entry name" value="Ulvan_degrading_GH"/>
</dbReference>
<evidence type="ECO:0000256" key="1">
    <source>
        <dbReference type="SAM" id="MobiDB-lite"/>
    </source>
</evidence>
<feature type="compositionally biased region" description="Polar residues" evidence="1">
    <location>
        <begin position="1011"/>
        <end position="1025"/>
    </location>
</feature>
<feature type="region of interest" description="Disordered" evidence="1">
    <location>
        <begin position="1010"/>
        <end position="1038"/>
    </location>
</feature>
<feature type="compositionally biased region" description="Basic and acidic residues" evidence="1">
    <location>
        <begin position="1026"/>
        <end position="1037"/>
    </location>
</feature>
<dbReference type="GO" id="GO:0005975">
    <property type="term" value="P:carbohydrate metabolic process"/>
    <property type="evidence" value="ECO:0007669"/>
    <property type="project" value="InterPro"/>
</dbReference>
<evidence type="ECO:0000313" key="2">
    <source>
        <dbReference type="EMBL" id="HIX82335.1"/>
    </source>
</evidence>
<accession>A0A9D1XN70</accession>
<dbReference type="EMBL" id="DXET01000227">
    <property type="protein sequence ID" value="HIX82335.1"/>
    <property type="molecule type" value="Genomic_DNA"/>
</dbReference>
<dbReference type="PANTHER" id="PTHR36848:SF2">
    <property type="entry name" value="SECRETED PROTEIN"/>
    <property type="match status" value="1"/>
</dbReference>
<reference evidence="2" key="1">
    <citation type="journal article" date="2021" name="PeerJ">
        <title>Extensive microbial diversity within the chicken gut microbiome revealed by metagenomics and culture.</title>
        <authorList>
            <person name="Gilroy R."/>
            <person name="Ravi A."/>
            <person name="Getino M."/>
            <person name="Pursley I."/>
            <person name="Horton D.L."/>
            <person name="Alikhan N.F."/>
            <person name="Baker D."/>
            <person name="Gharbi K."/>
            <person name="Hall N."/>
            <person name="Watson M."/>
            <person name="Adriaenssens E.M."/>
            <person name="Foster-Nyarko E."/>
            <person name="Jarju S."/>
            <person name="Secka A."/>
            <person name="Antonio M."/>
            <person name="Oren A."/>
            <person name="Chaudhuri R.R."/>
            <person name="La Ragione R."/>
            <person name="Hildebrand F."/>
            <person name="Pallen M.J."/>
        </authorList>
    </citation>
    <scope>NUCLEOTIDE SEQUENCE</scope>
    <source>
        <strain evidence="2">ChiGjej1B1-14440</strain>
    </source>
</reference>
<organism evidence="2 3">
    <name type="scientific">Candidatus Erysipelatoclostridium merdavium</name>
    <dbReference type="NCBI Taxonomy" id="2838566"/>
    <lineage>
        <taxon>Bacteria</taxon>
        <taxon>Bacillati</taxon>
        <taxon>Bacillota</taxon>
        <taxon>Erysipelotrichia</taxon>
        <taxon>Erysipelotrichales</taxon>
        <taxon>Erysipelotrichales incertae sedis</taxon>
    </lineage>
</organism>
<gene>
    <name evidence="2" type="ORF">H9980_10265</name>
</gene>
<dbReference type="SUPFAM" id="SSF49785">
    <property type="entry name" value="Galactose-binding domain-like"/>
    <property type="match status" value="1"/>
</dbReference>
<dbReference type="Pfam" id="PF17132">
    <property type="entry name" value="Glyco_hydro_106"/>
    <property type="match status" value="1"/>
</dbReference>
<dbReference type="GO" id="GO:0004553">
    <property type="term" value="F:hydrolase activity, hydrolyzing O-glycosyl compounds"/>
    <property type="evidence" value="ECO:0007669"/>
    <property type="project" value="InterPro"/>
</dbReference>
<evidence type="ECO:0000313" key="3">
    <source>
        <dbReference type="Proteomes" id="UP000886724"/>
    </source>
</evidence>
<sequence length="1065" mass="119565">MKKIWKKGIVLIMSVTLLVTGLLIPSQINAISQNDFIQGFVDVDMANRPKTRWWVPGSHMTKDEIEAEIKSMVAAGFGGAEIVPVATGGEGGDSIDWGSERWNEMIKHMLQVASQYDFTIDFTMTPAWPLALPAIKDVNDPSQGAQMELDGAYQDGITKENPFNGFLPMAKEVEDDVAKVNGKIELQAVTIAKYIDKENKILDFDSSISLDLDSEVSYVDGNYQTTWVPEDDGEYVLFAWWQHPSGNQKYGNNQVDHYSKAGTQMIIDYWENNLIPYYGEDFKNVESLFIDSLEFETHLDWTYGLLEGFKEKNNYDIAAYLPALYDQDAIGNYMGDPEPDFTFNKNSEQLQNDFKDYLTDLYIENHIKPLQEFCSKHGVKLRYQTSYGKNLETARTAMYVDVPETETLYGDDYLDFYRLQSGAVHAKDKQIYSIEAAAEWTEQWNEKDPVTGEYKTRGNGEKDCGNYQQTFQSQAWHVQRAFATGVNQVVFHGYAYNGQYDGEGNQNGYVEGVQWPGFDGFSASTWSNSWGERQPNWTYARNYTDFIARNQYLLRQGEAKVDLAIYDHSYYETIDFIGCQKIYDDGGQLEQNGYTYDFVSPSSFDLENMTVENGRLDAQGSGYQAIILNQQDNLPYDTAKKLLEYAKNGLPIIVVGDFATNNAFYQEDNISNIIAELKNQPTVKQVSSVNDVVNALNELNISPAAKYHQQSTLLNYHRQVDDKDIYYFYNYGNVDTYRDASTIETVETTVTLKGTGVPYQFNTWTGEISPIAKYTKNGDSVTVDISLAGNDSTVIVLMDVMSDVQTVTSSSLDIDYDENNQLIAKGSNQQDTVVLNNGEQKTVSLPKAQDSFVITNWDLTIESWLPGDTPTSTLKQEIKVGTLNNLVPWNKIEGCQNVSGIGTYKASFDVNQGWQDGSGAYLDLGAITDTYTLSINGQLVKANQIDTLIDIGPYLKTGTNTIEVKVASTLLNAVLAVNEDDDRSEDEYGILNDVQVIPYTYCKVNAKTEDNQNGSIETPDNSSDNTKQDNSKTKAVDTGDEMTMGLHLMLIVIAGGAYYQLNKRS</sequence>
<dbReference type="PANTHER" id="PTHR36848">
    <property type="entry name" value="DNA-BINDING PROTEIN (PUTATIVE SECRETED PROTEIN)-RELATED"/>
    <property type="match status" value="1"/>
</dbReference>
<protein>
    <recommendedName>
        <fullName evidence="4">Glycosyl hydrolases family 2 sugar binding domain-containing protein</fullName>
    </recommendedName>
</protein>
<proteinExistence type="predicted"/>
<evidence type="ECO:0008006" key="4">
    <source>
        <dbReference type="Google" id="ProtNLM"/>
    </source>
</evidence>
<reference evidence="2" key="2">
    <citation type="submission" date="2021-04" db="EMBL/GenBank/DDBJ databases">
        <authorList>
            <person name="Gilroy R."/>
        </authorList>
    </citation>
    <scope>NUCLEOTIDE SEQUENCE</scope>
    <source>
        <strain evidence="2">ChiGjej1B1-14440</strain>
    </source>
</reference>
<dbReference type="InterPro" id="IPR008979">
    <property type="entry name" value="Galactose-bd-like_sf"/>
</dbReference>
<comment type="caution">
    <text evidence="2">The sequence shown here is derived from an EMBL/GenBank/DDBJ whole genome shotgun (WGS) entry which is preliminary data.</text>
</comment>
<dbReference type="Gene3D" id="2.60.120.260">
    <property type="entry name" value="Galactose-binding domain-like"/>
    <property type="match status" value="1"/>
</dbReference>